<dbReference type="Proteomes" id="UP001431235">
    <property type="component" value="Unassembled WGS sequence"/>
</dbReference>
<dbReference type="RefSeq" id="WP_250061206.1">
    <property type="nucleotide sequence ID" value="NZ_JAIKTS010000001.1"/>
</dbReference>
<keyword evidence="1" id="KW-1133">Transmembrane helix</keyword>
<gene>
    <name evidence="2" type="ORF">K5L01_01245</name>
</gene>
<evidence type="ECO:0000313" key="2">
    <source>
        <dbReference type="EMBL" id="MCL7713285.1"/>
    </source>
</evidence>
<evidence type="ECO:0008006" key="4">
    <source>
        <dbReference type="Google" id="ProtNLM"/>
    </source>
</evidence>
<organism evidence="2 3">
    <name type="scientific">Stenotrophomonas mori</name>
    <dbReference type="NCBI Taxonomy" id="2871096"/>
    <lineage>
        <taxon>Bacteria</taxon>
        <taxon>Pseudomonadati</taxon>
        <taxon>Pseudomonadota</taxon>
        <taxon>Gammaproteobacteria</taxon>
        <taxon>Lysobacterales</taxon>
        <taxon>Lysobacteraceae</taxon>
        <taxon>Stenotrophomonas</taxon>
    </lineage>
</organism>
<keyword evidence="3" id="KW-1185">Reference proteome</keyword>
<name>A0ABT0SE51_9GAMM</name>
<accession>A0ABT0SE51</accession>
<dbReference type="EMBL" id="JAIKTS010000001">
    <property type="protein sequence ID" value="MCL7713285.1"/>
    <property type="molecule type" value="Genomic_DNA"/>
</dbReference>
<comment type="caution">
    <text evidence="2">The sequence shown here is derived from an EMBL/GenBank/DDBJ whole genome shotgun (WGS) entry which is preliminary data.</text>
</comment>
<evidence type="ECO:0000256" key="1">
    <source>
        <dbReference type="SAM" id="Phobius"/>
    </source>
</evidence>
<reference evidence="2 3" key="1">
    <citation type="submission" date="2021-08" db="EMBL/GenBank/DDBJ databases">
        <title>Novel members of of the genus Stenotrophomonas from differernt environment.</title>
        <authorList>
            <person name="Deng Y."/>
        </authorList>
    </citation>
    <scope>NUCLEOTIDE SEQUENCE [LARGE SCALE GENOMIC DNA]</scope>
    <source>
        <strain evidence="2 3">CPCC 101365</strain>
    </source>
</reference>
<proteinExistence type="predicted"/>
<sequence length="173" mass="18572">MNHDDIHDPLAARLRALPRERQPPAAAWQHIATAMAQAQCERPPVPPPARRRRRPFALAAAAAVGALLLGAGWWTHEQAPPAPAPPLAQAPSLQQQADVLAHAYHGALAAIPPERVADEYVPALHELDASAGSIRSAIAQSPEAAFLLDQLRRTYALRLELTRQGLAVTESST</sequence>
<feature type="transmembrane region" description="Helical" evidence="1">
    <location>
        <begin position="56"/>
        <end position="74"/>
    </location>
</feature>
<protein>
    <recommendedName>
        <fullName evidence="4">Anti-sigma factor</fullName>
    </recommendedName>
</protein>
<keyword evidence="1" id="KW-0472">Membrane</keyword>
<keyword evidence="1" id="KW-0812">Transmembrane</keyword>
<evidence type="ECO:0000313" key="3">
    <source>
        <dbReference type="Proteomes" id="UP001431235"/>
    </source>
</evidence>